<dbReference type="AlphaFoldDB" id="A0AAU1I3U6"/>
<sequence length="98" mass="10084">MLPEAEPMEMPGHVSEAMVGAVGVLREVAVAAEGVRERRGPGDGPVEVARVLPEAEPMEMPGHVSEAMVGAVGVLREVAVAAEGVSVSDVGREMAPSR</sequence>
<dbReference type="EMBL" id="CP108140">
    <property type="protein sequence ID" value="WTP89800.1"/>
    <property type="molecule type" value="Genomic_DNA"/>
</dbReference>
<evidence type="ECO:0000313" key="1">
    <source>
        <dbReference type="EMBL" id="WTP89800.1"/>
    </source>
</evidence>
<organism evidence="1">
    <name type="scientific">Streptomyces sp. NBC_00180</name>
    <dbReference type="NCBI Taxonomy" id="2903632"/>
    <lineage>
        <taxon>Bacteria</taxon>
        <taxon>Bacillati</taxon>
        <taxon>Actinomycetota</taxon>
        <taxon>Actinomycetes</taxon>
        <taxon>Kitasatosporales</taxon>
        <taxon>Streptomycetaceae</taxon>
        <taxon>Streptomyces</taxon>
    </lineage>
</organism>
<accession>A0AAU1I3U6</accession>
<gene>
    <name evidence="1" type="ORF">OG477_32545</name>
</gene>
<name>A0AAU1I3U6_9ACTN</name>
<proteinExistence type="predicted"/>
<reference evidence="1" key="1">
    <citation type="submission" date="2022-10" db="EMBL/GenBank/DDBJ databases">
        <title>The complete genomes of actinobacterial strains from the NBC collection.</title>
        <authorList>
            <person name="Joergensen T.S."/>
            <person name="Alvarez Arevalo M."/>
            <person name="Sterndorff E.B."/>
            <person name="Faurdal D."/>
            <person name="Vuksanovic O."/>
            <person name="Mourched A.-S."/>
            <person name="Charusanti P."/>
            <person name="Shaw S."/>
            <person name="Blin K."/>
            <person name="Weber T."/>
        </authorList>
    </citation>
    <scope>NUCLEOTIDE SEQUENCE</scope>
    <source>
        <strain evidence="1">NBC 00180</strain>
    </source>
</reference>
<protein>
    <submittedName>
        <fullName evidence="1">Uncharacterized protein</fullName>
    </submittedName>
</protein>